<evidence type="ECO:0000313" key="1">
    <source>
        <dbReference type="EMBL" id="UGS36459.1"/>
    </source>
</evidence>
<name>A0A9E6XXS7_9ACTN</name>
<keyword evidence="2" id="KW-1185">Reference proteome</keyword>
<sequence>MKVNDLLLAALKLLDQPIEDAEGTWPHAAAVLTRQAIEETMSRWWKHVEPDMNAANWNEKWLALPSYLGRSPVVGEAHYAWSVLSDACHHRAYEIGLTEAELRSLLIKANDFARLVSDRLANRQIRIERVAAAALPVA</sequence>
<dbReference type="KEGG" id="sbae:DSM104329_02865"/>
<dbReference type="EMBL" id="CP087164">
    <property type="protein sequence ID" value="UGS36459.1"/>
    <property type="molecule type" value="Genomic_DNA"/>
</dbReference>
<dbReference type="AlphaFoldDB" id="A0A9E6XXS7"/>
<organism evidence="1 2">
    <name type="scientific">Capillimicrobium parvum</name>
    <dbReference type="NCBI Taxonomy" id="2884022"/>
    <lineage>
        <taxon>Bacteria</taxon>
        <taxon>Bacillati</taxon>
        <taxon>Actinomycetota</taxon>
        <taxon>Thermoleophilia</taxon>
        <taxon>Solirubrobacterales</taxon>
        <taxon>Capillimicrobiaceae</taxon>
        <taxon>Capillimicrobium</taxon>
    </lineage>
</organism>
<evidence type="ECO:0000313" key="2">
    <source>
        <dbReference type="Proteomes" id="UP001162834"/>
    </source>
</evidence>
<protein>
    <submittedName>
        <fullName evidence="1">Uncharacterized protein</fullName>
    </submittedName>
</protein>
<dbReference type="RefSeq" id="WP_259316130.1">
    <property type="nucleotide sequence ID" value="NZ_CP087164.1"/>
</dbReference>
<proteinExistence type="predicted"/>
<gene>
    <name evidence="1" type="ORF">DSM104329_02865</name>
</gene>
<dbReference type="Proteomes" id="UP001162834">
    <property type="component" value="Chromosome"/>
</dbReference>
<reference evidence="1" key="1">
    <citation type="journal article" date="2022" name="Int. J. Syst. Evol. Microbiol.">
        <title>Pseudomonas aegrilactucae sp. nov. and Pseudomonas morbosilactucae sp. nov., pathogens causing bacterial rot of lettuce in Japan.</title>
        <authorList>
            <person name="Sawada H."/>
            <person name="Fujikawa T."/>
            <person name="Satou M."/>
        </authorList>
    </citation>
    <scope>NUCLEOTIDE SEQUENCE</scope>
    <source>
        <strain evidence="1">0166_1</strain>
    </source>
</reference>
<accession>A0A9E6XXS7</accession>